<dbReference type="GO" id="GO:0046872">
    <property type="term" value="F:metal ion binding"/>
    <property type="evidence" value="ECO:0007669"/>
    <property type="project" value="InterPro"/>
</dbReference>
<comment type="similarity">
    <text evidence="1">Belongs to the FrmR/RcnR family.</text>
</comment>
<dbReference type="RefSeq" id="WP_108823829.1">
    <property type="nucleotide sequence ID" value="NZ_CP023004.1"/>
</dbReference>
<name>A0A2U8DZN4_9BACT</name>
<dbReference type="Gene3D" id="1.20.58.1000">
    <property type="entry name" value="Metal-sensitive repressor, helix protomer"/>
    <property type="match status" value="1"/>
</dbReference>
<reference evidence="2 3" key="1">
    <citation type="journal article" date="2018" name="Syst. Appl. Microbiol.">
        <title>Ereboglobus luteus gen. nov. sp. nov. from cockroach guts, and new insights into the oxygen relationship of the genera Opitutus and Didymococcus (Verrucomicrobia: Opitutaceae).</title>
        <authorList>
            <person name="Tegtmeier D."/>
            <person name="Belitz A."/>
            <person name="Radek R."/>
            <person name="Heimerl T."/>
            <person name="Brune A."/>
        </authorList>
    </citation>
    <scope>NUCLEOTIDE SEQUENCE [LARGE SCALE GENOMIC DNA]</scope>
    <source>
        <strain evidence="2 3">Ho45</strain>
    </source>
</reference>
<evidence type="ECO:0008006" key="4">
    <source>
        <dbReference type="Google" id="ProtNLM"/>
    </source>
</evidence>
<dbReference type="InterPro" id="IPR003735">
    <property type="entry name" value="Metal_Tscrpt_repr"/>
</dbReference>
<proteinExistence type="inferred from homology"/>
<dbReference type="Proteomes" id="UP000244896">
    <property type="component" value="Chromosome"/>
</dbReference>
<dbReference type="Pfam" id="PF02583">
    <property type="entry name" value="Trns_repr_metal"/>
    <property type="match status" value="1"/>
</dbReference>
<accession>A0A2U8DZN4</accession>
<protein>
    <recommendedName>
        <fullName evidence="4">Transcriptional regulator</fullName>
    </recommendedName>
</protein>
<dbReference type="PANTHER" id="PTHR33677">
    <property type="entry name" value="TRANSCRIPTIONAL REPRESSOR FRMR-RELATED"/>
    <property type="match status" value="1"/>
</dbReference>
<dbReference type="AlphaFoldDB" id="A0A2U8DZN4"/>
<dbReference type="InterPro" id="IPR038390">
    <property type="entry name" value="Metal_Tscrpt_repr_sf"/>
</dbReference>
<keyword evidence="3" id="KW-1185">Reference proteome</keyword>
<evidence type="ECO:0000313" key="2">
    <source>
        <dbReference type="EMBL" id="AWI08021.1"/>
    </source>
</evidence>
<dbReference type="GO" id="GO:0045892">
    <property type="term" value="P:negative regulation of DNA-templated transcription"/>
    <property type="evidence" value="ECO:0007669"/>
    <property type="project" value="UniProtKB-ARBA"/>
</dbReference>
<dbReference type="GO" id="GO:0003677">
    <property type="term" value="F:DNA binding"/>
    <property type="evidence" value="ECO:0007669"/>
    <property type="project" value="InterPro"/>
</dbReference>
<evidence type="ECO:0000313" key="3">
    <source>
        <dbReference type="Proteomes" id="UP000244896"/>
    </source>
</evidence>
<organism evidence="2 3">
    <name type="scientific">Ereboglobus luteus</name>
    <dbReference type="NCBI Taxonomy" id="1796921"/>
    <lineage>
        <taxon>Bacteria</taxon>
        <taxon>Pseudomonadati</taxon>
        <taxon>Verrucomicrobiota</taxon>
        <taxon>Opitutia</taxon>
        <taxon>Opitutales</taxon>
        <taxon>Opitutaceae</taxon>
        <taxon>Ereboglobus</taxon>
    </lineage>
</organism>
<dbReference type="KEGG" id="elut:CKA38_00960"/>
<gene>
    <name evidence="2" type="ORF">CKA38_00960</name>
</gene>
<dbReference type="EMBL" id="CP023004">
    <property type="protein sequence ID" value="AWI08021.1"/>
    <property type="molecule type" value="Genomic_DNA"/>
</dbReference>
<dbReference type="CDD" id="cd10148">
    <property type="entry name" value="CsoR-like_DUF156"/>
    <property type="match status" value="1"/>
</dbReference>
<evidence type="ECO:0000256" key="1">
    <source>
        <dbReference type="ARBA" id="ARBA00005260"/>
    </source>
</evidence>
<sequence length="94" mass="10706">MSDIHHHPEGETKALQVRVRKIAGQINGVERMLLADRDCAEILLQLLSIRKAIKSLSEKILHAHIRDCIEGATNGNDAKRRIRELTTVLERYVE</sequence>
<dbReference type="OrthoDB" id="9798732at2"/>